<evidence type="ECO:0000313" key="4">
    <source>
        <dbReference type="EMBL" id="KAK5852103.1"/>
    </source>
</evidence>
<proteinExistence type="predicted"/>
<evidence type="ECO:0000313" key="5">
    <source>
        <dbReference type="Proteomes" id="UP001346869"/>
    </source>
</evidence>
<organism evidence="4 5">
    <name type="scientific">Eleginops maclovinus</name>
    <name type="common">Patagonian blennie</name>
    <name type="synonym">Eleginus maclovinus</name>
    <dbReference type="NCBI Taxonomy" id="56733"/>
    <lineage>
        <taxon>Eukaryota</taxon>
        <taxon>Metazoa</taxon>
        <taxon>Chordata</taxon>
        <taxon>Craniata</taxon>
        <taxon>Vertebrata</taxon>
        <taxon>Euteleostomi</taxon>
        <taxon>Actinopterygii</taxon>
        <taxon>Neopterygii</taxon>
        <taxon>Teleostei</taxon>
        <taxon>Neoteleostei</taxon>
        <taxon>Acanthomorphata</taxon>
        <taxon>Eupercaria</taxon>
        <taxon>Perciformes</taxon>
        <taxon>Notothenioidei</taxon>
        <taxon>Eleginopidae</taxon>
        <taxon>Eleginops</taxon>
    </lineage>
</organism>
<gene>
    <name evidence="4" type="ORF">PBY51_023602</name>
</gene>
<feature type="chain" id="PRO_5042883662" description="P-selectin glycoprotein ligand 1" evidence="3">
    <location>
        <begin position="27"/>
        <end position="500"/>
    </location>
</feature>
<evidence type="ECO:0000256" key="1">
    <source>
        <dbReference type="SAM" id="MobiDB-lite"/>
    </source>
</evidence>
<keyword evidence="2" id="KW-1133">Transmembrane helix</keyword>
<evidence type="ECO:0000256" key="3">
    <source>
        <dbReference type="SAM" id="SignalP"/>
    </source>
</evidence>
<comment type="caution">
    <text evidence="4">The sequence shown here is derived from an EMBL/GenBank/DDBJ whole genome shotgun (WGS) entry which is preliminary data.</text>
</comment>
<reference evidence="4 5" key="2">
    <citation type="journal article" date="2023" name="Mol. Biol. Evol.">
        <title>Genomics of Secondarily Temperate Adaptation in the Only Non-Antarctic Icefish.</title>
        <authorList>
            <person name="Rivera-Colon A.G."/>
            <person name="Rayamajhi N."/>
            <person name="Minhas B.F."/>
            <person name="Madrigal G."/>
            <person name="Bilyk K.T."/>
            <person name="Yoon V."/>
            <person name="Hune M."/>
            <person name="Gregory S."/>
            <person name="Cheng C.H.C."/>
            <person name="Catchen J.M."/>
        </authorList>
    </citation>
    <scope>NUCLEOTIDE SEQUENCE [LARGE SCALE GENOMIC DNA]</scope>
    <source>
        <strain evidence="4">JMC-PN-2008</strain>
    </source>
</reference>
<sequence length="500" mass="52771">MVLLNMKTYLALLWGISFFFSMESMSVSIPEINLTFEPDKTTKQMTSPLVRHVTSVSDAPAEIPVTPTVEMIIVTGGSDSSGMVAINSVGATTSNSAPQLSQNSKTESTTAGAAHPPHNTTISEAAKSTEDQTHHQSSTTSTDLSAPATPSAALEKSSLQPTSTHNLEVSSELSHTTPPANTDQASVSTRTLVSPSAPTTTIMTSTTRTEFSTTSQPFSVTTPISTSHFPDTAGSRSTAESPTNSTDSPISTPSVSTTIVLTSISPTNVPTTRVSPTNVSITNVSITNFSLTDVSTTNVSPTDVSTTNDYLSSISTTEVSPTNVSTANISFSNVSPSTFSTTNISPTNVSTTTNVSALPAYVPKRLPILTTKSTPVTTKLEVSLSPSRTKAQPCSTRGLVKQCLIAIASLAVLATLFMVSTIVLCTKLSSRKYKLKKPQSSTEMICISSLLPERDYTYSRQRNAVANGVLVMHGAEDSDEDNIGDNLTLSSFLPENDRFV</sequence>
<protein>
    <recommendedName>
        <fullName evidence="6">P-selectin glycoprotein ligand 1</fullName>
    </recommendedName>
</protein>
<dbReference type="Proteomes" id="UP001346869">
    <property type="component" value="Unassembled WGS sequence"/>
</dbReference>
<feature type="transmembrane region" description="Helical" evidence="2">
    <location>
        <begin position="404"/>
        <end position="426"/>
    </location>
</feature>
<accession>A0AAN8A9L4</accession>
<feature type="compositionally biased region" description="Low complexity" evidence="1">
    <location>
        <begin position="135"/>
        <end position="145"/>
    </location>
</feature>
<keyword evidence="2" id="KW-0472">Membrane</keyword>
<dbReference type="PANTHER" id="PTHR17384">
    <property type="entry name" value="P-SELECTIN GLYCOPROTEIN LIGAND-1"/>
    <property type="match status" value="1"/>
</dbReference>
<keyword evidence="2" id="KW-0812">Transmembrane</keyword>
<dbReference type="PANTHER" id="PTHR17384:SF7">
    <property type="entry name" value="P-SELECTIN GLYCOPROTEIN LIGAND 1"/>
    <property type="match status" value="1"/>
</dbReference>
<feature type="compositionally biased region" description="Low complexity" evidence="1">
    <location>
        <begin position="194"/>
        <end position="217"/>
    </location>
</feature>
<dbReference type="AlphaFoldDB" id="A0AAN8A9L4"/>
<keyword evidence="5" id="KW-1185">Reference proteome</keyword>
<feature type="region of interest" description="Disordered" evidence="1">
    <location>
        <begin position="93"/>
        <end position="254"/>
    </location>
</feature>
<feature type="compositionally biased region" description="Polar residues" evidence="1">
    <location>
        <begin position="93"/>
        <end position="111"/>
    </location>
</feature>
<feature type="compositionally biased region" description="Polar residues" evidence="1">
    <location>
        <begin position="157"/>
        <end position="193"/>
    </location>
</feature>
<feature type="compositionally biased region" description="Low complexity" evidence="1">
    <location>
        <begin position="245"/>
        <end position="254"/>
    </location>
</feature>
<evidence type="ECO:0000256" key="2">
    <source>
        <dbReference type="SAM" id="Phobius"/>
    </source>
</evidence>
<feature type="compositionally biased region" description="Polar residues" evidence="1">
    <location>
        <begin position="218"/>
        <end position="244"/>
    </location>
</feature>
<evidence type="ECO:0008006" key="6">
    <source>
        <dbReference type="Google" id="ProtNLM"/>
    </source>
</evidence>
<keyword evidence="3" id="KW-0732">Signal</keyword>
<feature type="signal peptide" evidence="3">
    <location>
        <begin position="1"/>
        <end position="26"/>
    </location>
</feature>
<dbReference type="GO" id="GO:0005886">
    <property type="term" value="C:plasma membrane"/>
    <property type="evidence" value="ECO:0007669"/>
    <property type="project" value="TreeGrafter"/>
</dbReference>
<name>A0AAN8A9L4_ELEMC</name>
<reference evidence="4 5" key="1">
    <citation type="journal article" date="2023" name="Genes (Basel)">
        <title>Chromosome-Level Genome Assembly and Circadian Gene Repertoire of the Patagonia Blennie Eleginops maclovinus-The Closest Ancestral Proxy of Antarctic Cryonotothenioids.</title>
        <authorList>
            <person name="Cheng C.C."/>
            <person name="Rivera-Colon A.G."/>
            <person name="Minhas B.F."/>
            <person name="Wilson L."/>
            <person name="Rayamajhi N."/>
            <person name="Vargas-Chacoff L."/>
            <person name="Catchen J.M."/>
        </authorList>
    </citation>
    <scope>NUCLEOTIDE SEQUENCE [LARGE SCALE GENOMIC DNA]</scope>
    <source>
        <strain evidence="4">JMC-PN-2008</strain>
    </source>
</reference>
<dbReference type="GO" id="GO:0050901">
    <property type="term" value="P:leukocyte tethering or rolling"/>
    <property type="evidence" value="ECO:0007669"/>
    <property type="project" value="TreeGrafter"/>
</dbReference>
<dbReference type="EMBL" id="JAUZQC010000021">
    <property type="protein sequence ID" value="KAK5852103.1"/>
    <property type="molecule type" value="Genomic_DNA"/>
</dbReference>
<dbReference type="InterPro" id="IPR026195">
    <property type="entry name" value="PSGL-1"/>
</dbReference>